<reference evidence="16" key="1">
    <citation type="submission" date="2019-08" db="EMBL/GenBank/DDBJ databases">
        <title>The genome of the North American firefly Photinus pyralis.</title>
        <authorList>
            <consortium name="Photinus pyralis genome working group"/>
            <person name="Fallon T.R."/>
            <person name="Sander Lower S.E."/>
            <person name="Weng J.-K."/>
        </authorList>
    </citation>
    <scope>NUCLEOTIDE SEQUENCE</scope>
    <source>
        <strain evidence="16">TRF0915ILg1</strain>
        <tissue evidence="16">Whole body</tissue>
    </source>
</reference>
<keyword evidence="8" id="KW-0492">Microsome</keyword>
<protein>
    <recommendedName>
        <fullName evidence="18">Cytochrome P450</fullName>
    </recommendedName>
</protein>
<name>A0A8K0D5U4_IGNLU</name>
<keyword evidence="6 13" id="KW-0479">Metal-binding</keyword>
<dbReference type="Pfam" id="PF00067">
    <property type="entry name" value="p450"/>
    <property type="match status" value="1"/>
</dbReference>
<dbReference type="EMBL" id="VTPC01003908">
    <property type="protein sequence ID" value="KAF2897836.1"/>
    <property type="molecule type" value="Genomic_DNA"/>
</dbReference>
<dbReference type="PANTHER" id="PTHR24292:SF100">
    <property type="entry name" value="CYTOCHROME P450 6A16, ISOFORM B-RELATED"/>
    <property type="match status" value="1"/>
</dbReference>
<gene>
    <name evidence="16" type="ORF">ILUMI_08337</name>
</gene>
<dbReference type="PRINTS" id="PR00463">
    <property type="entry name" value="EP450I"/>
</dbReference>
<feature type="transmembrane region" description="Helical" evidence="15">
    <location>
        <begin position="12"/>
        <end position="31"/>
    </location>
</feature>
<keyword evidence="9 14" id="KW-0560">Oxidoreductase</keyword>
<sequence>MAVLSEIIYIDILAFTVSIFAVIVALFKWWFSYWERQGVYTPKPTIPFGNAKDIFSQKVCIGVAIKNAYDEIKSKGKKLGGLYVFGKPIFIPVDLDLVRSMLIKDFIYFTNHVNALNDETDSLTGHLFNLKGERWKNIRTRLTPTFTSGKMKMMFPTLLDCSDSLIVLVDKYIEENQPIDIKDVIARFTTDIIGSCAFGIECNSLKNPNSEFIKYGKKIFKSSVWLGLTRFATLFFPNLLIYFKIRAFSKDIFDFFKNVVTETINYREEHNVIKKDFMHMLIQLKNNVRITEDSVGALKDINSSNNEPSLTLNELTAQVFIFFVAGFETSSTTATFCLFELARNPQLQEQAREEVNTVLEKYDRRLTYDGVMELTYMEKCINESLRKYPPFPFHSRECTKTYKVPGTNLVLHKGASVFIPVMGIQNDAEYYPDPDKFDPERFSEENKAKRHSAAWTPFGDGPRACIGLRFGMMQTKVGLATLLKHFRFTLHSKTELPLCLEPKGFIISAQKGVWLKAERI</sequence>
<dbReference type="GO" id="GO:0005506">
    <property type="term" value="F:iron ion binding"/>
    <property type="evidence" value="ECO:0007669"/>
    <property type="project" value="InterPro"/>
</dbReference>
<dbReference type="GO" id="GO:0016705">
    <property type="term" value="F:oxidoreductase activity, acting on paired donors, with incorporation or reduction of molecular oxygen"/>
    <property type="evidence" value="ECO:0007669"/>
    <property type="project" value="InterPro"/>
</dbReference>
<comment type="caution">
    <text evidence="16">The sequence shown here is derived from an EMBL/GenBank/DDBJ whole genome shotgun (WGS) entry which is preliminary data.</text>
</comment>
<evidence type="ECO:0000256" key="2">
    <source>
        <dbReference type="ARBA" id="ARBA00004174"/>
    </source>
</evidence>
<evidence type="ECO:0000313" key="16">
    <source>
        <dbReference type="EMBL" id="KAF2897836.1"/>
    </source>
</evidence>
<accession>A0A8K0D5U4</accession>
<keyword evidence="12 15" id="KW-0472">Membrane</keyword>
<dbReference type="CDD" id="cd11056">
    <property type="entry name" value="CYP6-like"/>
    <property type="match status" value="1"/>
</dbReference>
<comment type="similarity">
    <text evidence="4 14">Belongs to the cytochrome P450 family.</text>
</comment>
<dbReference type="InterPro" id="IPR036396">
    <property type="entry name" value="Cyt_P450_sf"/>
</dbReference>
<dbReference type="FunFam" id="1.10.630.10:FF:000042">
    <property type="entry name" value="Cytochrome P450"/>
    <property type="match status" value="1"/>
</dbReference>
<keyword evidence="5 13" id="KW-0349">Heme</keyword>
<evidence type="ECO:0000256" key="10">
    <source>
        <dbReference type="ARBA" id="ARBA00023004"/>
    </source>
</evidence>
<feature type="binding site" description="axial binding residue" evidence="13">
    <location>
        <position position="465"/>
    </location>
    <ligand>
        <name>heme</name>
        <dbReference type="ChEBI" id="CHEBI:30413"/>
    </ligand>
    <ligandPart>
        <name>Fe</name>
        <dbReference type="ChEBI" id="CHEBI:18248"/>
    </ligandPart>
</feature>
<comment type="subcellular location">
    <subcellularLocation>
        <location evidence="3">Endoplasmic reticulum membrane</location>
        <topology evidence="3">Peripheral membrane protein</topology>
    </subcellularLocation>
    <subcellularLocation>
        <location evidence="2">Microsome membrane</location>
        <topology evidence="2">Peripheral membrane protein</topology>
    </subcellularLocation>
</comment>
<keyword evidence="15" id="KW-1133">Transmembrane helix</keyword>
<evidence type="ECO:0000256" key="15">
    <source>
        <dbReference type="SAM" id="Phobius"/>
    </source>
</evidence>
<dbReference type="PRINTS" id="PR00385">
    <property type="entry name" value="P450"/>
</dbReference>
<dbReference type="PROSITE" id="PS00086">
    <property type="entry name" value="CYTOCHROME_P450"/>
    <property type="match status" value="1"/>
</dbReference>
<proteinExistence type="inferred from homology"/>
<dbReference type="InterPro" id="IPR002401">
    <property type="entry name" value="Cyt_P450_E_grp-I"/>
</dbReference>
<keyword evidence="11 14" id="KW-0503">Monooxygenase</keyword>
<dbReference type="GO" id="GO:0005789">
    <property type="term" value="C:endoplasmic reticulum membrane"/>
    <property type="evidence" value="ECO:0007669"/>
    <property type="project" value="UniProtKB-SubCell"/>
</dbReference>
<evidence type="ECO:0000256" key="13">
    <source>
        <dbReference type="PIRSR" id="PIRSR602401-1"/>
    </source>
</evidence>
<comment type="cofactor">
    <cofactor evidence="1 13">
        <name>heme</name>
        <dbReference type="ChEBI" id="CHEBI:30413"/>
    </cofactor>
</comment>
<dbReference type="InterPro" id="IPR050476">
    <property type="entry name" value="Insect_CytP450_Detox"/>
</dbReference>
<keyword evidence="15" id="KW-0812">Transmembrane</keyword>
<evidence type="ECO:0000256" key="8">
    <source>
        <dbReference type="ARBA" id="ARBA00022848"/>
    </source>
</evidence>
<evidence type="ECO:0000256" key="9">
    <source>
        <dbReference type="ARBA" id="ARBA00023002"/>
    </source>
</evidence>
<organism evidence="16 17">
    <name type="scientific">Ignelater luminosus</name>
    <name type="common">Cucubano</name>
    <name type="synonym">Pyrophorus luminosus</name>
    <dbReference type="NCBI Taxonomy" id="2038154"/>
    <lineage>
        <taxon>Eukaryota</taxon>
        <taxon>Metazoa</taxon>
        <taxon>Ecdysozoa</taxon>
        <taxon>Arthropoda</taxon>
        <taxon>Hexapoda</taxon>
        <taxon>Insecta</taxon>
        <taxon>Pterygota</taxon>
        <taxon>Neoptera</taxon>
        <taxon>Endopterygota</taxon>
        <taxon>Coleoptera</taxon>
        <taxon>Polyphaga</taxon>
        <taxon>Elateriformia</taxon>
        <taxon>Elateroidea</taxon>
        <taxon>Elateridae</taxon>
        <taxon>Agrypninae</taxon>
        <taxon>Pyrophorini</taxon>
        <taxon>Ignelater</taxon>
    </lineage>
</organism>
<keyword evidence="10 13" id="KW-0408">Iron</keyword>
<evidence type="ECO:0000256" key="7">
    <source>
        <dbReference type="ARBA" id="ARBA00022824"/>
    </source>
</evidence>
<keyword evidence="7" id="KW-0256">Endoplasmic reticulum</keyword>
<evidence type="ECO:0000256" key="5">
    <source>
        <dbReference type="ARBA" id="ARBA00022617"/>
    </source>
</evidence>
<evidence type="ECO:0000256" key="14">
    <source>
        <dbReference type="RuleBase" id="RU000461"/>
    </source>
</evidence>
<dbReference type="Proteomes" id="UP000801492">
    <property type="component" value="Unassembled WGS sequence"/>
</dbReference>
<evidence type="ECO:0000256" key="11">
    <source>
        <dbReference type="ARBA" id="ARBA00023033"/>
    </source>
</evidence>
<dbReference type="OrthoDB" id="2789670at2759"/>
<dbReference type="Gene3D" id="1.10.630.10">
    <property type="entry name" value="Cytochrome P450"/>
    <property type="match status" value="1"/>
</dbReference>
<dbReference type="InterPro" id="IPR017972">
    <property type="entry name" value="Cyt_P450_CS"/>
</dbReference>
<keyword evidence="17" id="KW-1185">Reference proteome</keyword>
<dbReference type="GO" id="GO:0004497">
    <property type="term" value="F:monooxygenase activity"/>
    <property type="evidence" value="ECO:0007669"/>
    <property type="project" value="UniProtKB-KW"/>
</dbReference>
<dbReference type="GO" id="GO:0020037">
    <property type="term" value="F:heme binding"/>
    <property type="evidence" value="ECO:0007669"/>
    <property type="project" value="InterPro"/>
</dbReference>
<dbReference type="AlphaFoldDB" id="A0A8K0D5U4"/>
<dbReference type="InterPro" id="IPR001128">
    <property type="entry name" value="Cyt_P450"/>
</dbReference>
<evidence type="ECO:0000256" key="4">
    <source>
        <dbReference type="ARBA" id="ARBA00010617"/>
    </source>
</evidence>
<evidence type="ECO:0000256" key="1">
    <source>
        <dbReference type="ARBA" id="ARBA00001971"/>
    </source>
</evidence>
<evidence type="ECO:0000256" key="12">
    <source>
        <dbReference type="ARBA" id="ARBA00023136"/>
    </source>
</evidence>
<evidence type="ECO:0000313" key="17">
    <source>
        <dbReference type="Proteomes" id="UP000801492"/>
    </source>
</evidence>
<evidence type="ECO:0000256" key="3">
    <source>
        <dbReference type="ARBA" id="ARBA00004406"/>
    </source>
</evidence>
<evidence type="ECO:0000256" key="6">
    <source>
        <dbReference type="ARBA" id="ARBA00022723"/>
    </source>
</evidence>
<dbReference type="PANTHER" id="PTHR24292">
    <property type="entry name" value="CYTOCHROME P450"/>
    <property type="match status" value="1"/>
</dbReference>
<evidence type="ECO:0008006" key="18">
    <source>
        <dbReference type="Google" id="ProtNLM"/>
    </source>
</evidence>
<dbReference type="SUPFAM" id="SSF48264">
    <property type="entry name" value="Cytochrome P450"/>
    <property type="match status" value="1"/>
</dbReference>